<reference evidence="5" key="1">
    <citation type="journal article" date="2023" name="bioRxiv">
        <title>Improved chromosome-level genome assembly for marigold (Tagetes erecta).</title>
        <authorList>
            <person name="Jiang F."/>
            <person name="Yuan L."/>
            <person name="Wang S."/>
            <person name="Wang H."/>
            <person name="Xu D."/>
            <person name="Wang A."/>
            <person name="Fan W."/>
        </authorList>
    </citation>
    <scope>NUCLEOTIDE SEQUENCE</scope>
    <source>
        <strain evidence="5">WSJ</strain>
        <tissue evidence="5">Leaf</tissue>
    </source>
</reference>
<keyword evidence="1" id="KW-0805">Transcription regulation</keyword>
<dbReference type="PANTHER" id="PTHR16088">
    <property type="entry name" value="YY1 ASSOCIATED PROTEIN-RELATED"/>
    <property type="match status" value="1"/>
</dbReference>
<comment type="caution">
    <text evidence="5">The sequence shown here is derived from an EMBL/GenBank/DDBJ whole genome shotgun (WGS) entry which is preliminary data.</text>
</comment>
<evidence type="ECO:0000256" key="1">
    <source>
        <dbReference type="ARBA" id="ARBA00023015"/>
    </source>
</evidence>
<evidence type="ECO:0000313" key="5">
    <source>
        <dbReference type="EMBL" id="KAK1422597.1"/>
    </source>
</evidence>
<feature type="compositionally biased region" description="Basic and acidic residues" evidence="4">
    <location>
        <begin position="191"/>
        <end position="205"/>
    </location>
</feature>
<dbReference type="InterPro" id="IPR009057">
    <property type="entry name" value="Homeodomain-like_sf"/>
</dbReference>
<gene>
    <name evidence="5" type="ORF">QVD17_17882</name>
</gene>
<sequence>MDFNPFLKEAPSLEASSSLSSEIEEFEADVVDSRENHSPVVNVVNATDEMQDDGVENVEPNIATVTVADDVTIEGRGDMSHSQKPNVDSDDEDAIWRRTRARYSLVGSTLDELETFLQETDDEDDLHHNIDDEQEYRKFLAAVLNNGDASSGAAQENDNFDEDEDNDADFELELEEALESDVDENLNNMSQEREHERAGRRPETRQKKRQKTGVRQNEFTGHTNRPLRPILPYAPISPNAYNCVIQSTTSSRNDYICAFTPHQIGQLHCLLYEHVQMLVQLFSLCILEPSRQHIATQAHMLLSEMLCKRDQVLASQRVPYPSCCFSLPYILSSLTSQNTCQFSTVSSGAIPMDGFSWAPFVSDTVLSVIDVAPLNLVQSYMDDVSIAAQEHQKRQLEVMYDATLDRDCLFPFNSAPSSDGISSDPTVVPDKASDQKSKKTIAAALVERSKNQSIALVPKDIAKLALRFFPLFNPALFPHKPPPSSVANRVLFTDAEDGLLARGLMLYNTDWKEIQKNFLPCKTAHQIFVRQKNRACSRAPENPIKAVRRMKTSPLTPQEKALIEEGLKIYKLDWMSVWKYMVPHRDPSMLPRQWRTAIGNQKSYKGDEQTKAKRRLYESQRRKSKLEGSRSQTTGVGQNSQGWSNEDEANPLPGFPTNSTTDNGGGENNSGDDGGNNEDEAYVHEAFLADWRPVSSSVSNMGENQQVELLTQNRLTNDPRLVHFHSQYPNNISSHQVPAKFLRPEVNIRPYRARRSNCSRVVKLAPDLPPVNLPPTVRIMSQSAFSKYQDEASSKVRQNVVLSQPRTGQQDERNLVRCGNGDGNAVEKGDSDLQLHPLLFQDHEDGSLPYYPLNGSASSSSSFDFFPNNPPQLNVNLFRYSSQAKHTLNFFNNSLKSKELSSSLTGVDFHPLLQRSDGGIGQSSGTPLDLSTPNPPATNVVPRSPNELDLDIRLSSMARKEKGTSARESGTIEMQSSGSHGLAEENGNDPDLGPGSVGARHDEIVMEQEELSDSEDDDIAESVEFECEEMTDTDGEGGSDSDQVEDVQNEDVQDDSSPKVLVHGDDSDQDEPRCQETANSDGKNEPPSLLGLSLNHKLPVTRNIHANRSSKKPTLPHQQLDTATQVKKPRKRAQKLDPR</sequence>
<evidence type="ECO:0000313" key="6">
    <source>
        <dbReference type="Proteomes" id="UP001229421"/>
    </source>
</evidence>
<feature type="compositionally biased region" description="Basic and acidic residues" evidence="4">
    <location>
        <begin position="1062"/>
        <end position="1074"/>
    </location>
</feature>
<feature type="compositionally biased region" description="Polar residues" evidence="4">
    <location>
        <begin position="629"/>
        <end position="644"/>
    </location>
</feature>
<feature type="region of interest" description="Disordered" evidence="4">
    <location>
        <begin position="915"/>
        <end position="998"/>
    </location>
</feature>
<feature type="compositionally biased region" description="Polar residues" evidence="4">
    <location>
        <begin position="923"/>
        <end position="932"/>
    </location>
</feature>
<dbReference type="GO" id="GO:0006355">
    <property type="term" value="P:regulation of DNA-templated transcription"/>
    <property type="evidence" value="ECO:0007669"/>
    <property type="project" value="TreeGrafter"/>
</dbReference>
<keyword evidence="3" id="KW-0539">Nucleus</keyword>
<evidence type="ECO:0000256" key="3">
    <source>
        <dbReference type="ARBA" id="ARBA00023242"/>
    </source>
</evidence>
<protein>
    <submittedName>
        <fullName evidence="5">Uncharacterized protein</fullName>
    </submittedName>
</protein>
<dbReference type="InterPro" id="IPR052435">
    <property type="entry name" value="YY1-Transcr_Regul"/>
</dbReference>
<keyword evidence="2" id="KW-0804">Transcription</keyword>
<feature type="region of interest" description="Disordered" evidence="4">
    <location>
        <begin position="1028"/>
        <end position="1139"/>
    </location>
</feature>
<dbReference type="PANTHER" id="PTHR16088:SF3">
    <property type="entry name" value="GON-4-LIKE PROTEIN"/>
    <property type="match status" value="1"/>
</dbReference>
<feature type="compositionally biased region" description="Polar residues" evidence="4">
    <location>
        <begin position="213"/>
        <end position="223"/>
    </location>
</feature>
<feature type="compositionally biased region" description="Polar residues" evidence="4">
    <location>
        <begin position="966"/>
        <end position="979"/>
    </location>
</feature>
<feature type="compositionally biased region" description="Acidic residues" evidence="4">
    <location>
        <begin position="1028"/>
        <end position="1054"/>
    </location>
</feature>
<feature type="compositionally biased region" description="Gly residues" evidence="4">
    <location>
        <begin position="663"/>
        <end position="674"/>
    </location>
</feature>
<feature type="compositionally biased region" description="Basic and acidic residues" evidence="4">
    <location>
        <begin position="604"/>
        <end position="628"/>
    </location>
</feature>
<keyword evidence="6" id="KW-1185">Reference proteome</keyword>
<accession>A0AAD8NVL4</accession>
<feature type="region of interest" description="Disordered" evidence="4">
    <location>
        <begin position="600"/>
        <end position="678"/>
    </location>
</feature>
<feature type="region of interest" description="Disordered" evidence="4">
    <location>
        <begin position="178"/>
        <end position="227"/>
    </location>
</feature>
<proteinExistence type="predicted"/>
<dbReference type="GO" id="GO:0005634">
    <property type="term" value="C:nucleus"/>
    <property type="evidence" value="ECO:0007669"/>
    <property type="project" value="TreeGrafter"/>
</dbReference>
<feature type="compositionally biased region" description="Polar residues" evidence="4">
    <location>
        <begin position="1116"/>
        <end position="1125"/>
    </location>
</feature>
<evidence type="ECO:0000256" key="2">
    <source>
        <dbReference type="ARBA" id="ARBA00023163"/>
    </source>
</evidence>
<dbReference type="Proteomes" id="UP001229421">
    <property type="component" value="Unassembled WGS sequence"/>
</dbReference>
<evidence type="ECO:0000256" key="4">
    <source>
        <dbReference type="SAM" id="MobiDB-lite"/>
    </source>
</evidence>
<dbReference type="AlphaFoldDB" id="A0AAD8NVL4"/>
<organism evidence="5 6">
    <name type="scientific">Tagetes erecta</name>
    <name type="common">African marigold</name>
    <dbReference type="NCBI Taxonomy" id="13708"/>
    <lineage>
        <taxon>Eukaryota</taxon>
        <taxon>Viridiplantae</taxon>
        <taxon>Streptophyta</taxon>
        <taxon>Embryophyta</taxon>
        <taxon>Tracheophyta</taxon>
        <taxon>Spermatophyta</taxon>
        <taxon>Magnoliopsida</taxon>
        <taxon>eudicotyledons</taxon>
        <taxon>Gunneridae</taxon>
        <taxon>Pentapetalae</taxon>
        <taxon>asterids</taxon>
        <taxon>campanulids</taxon>
        <taxon>Asterales</taxon>
        <taxon>Asteraceae</taxon>
        <taxon>Asteroideae</taxon>
        <taxon>Heliantheae alliance</taxon>
        <taxon>Tageteae</taxon>
        <taxon>Tagetes</taxon>
    </lineage>
</organism>
<dbReference type="EMBL" id="JAUHHV010000005">
    <property type="protein sequence ID" value="KAK1422597.1"/>
    <property type="molecule type" value="Genomic_DNA"/>
</dbReference>
<dbReference type="SUPFAM" id="SSF46689">
    <property type="entry name" value="Homeodomain-like"/>
    <property type="match status" value="1"/>
</dbReference>
<dbReference type="GO" id="GO:0003712">
    <property type="term" value="F:transcription coregulator activity"/>
    <property type="evidence" value="ECO:0007669"/>
    <property type="project" value="TreeGrafter"/>
</dbReference>
<name>A0AAD8NVL4_TARER</name>